<keyword evidence="2" id="KW-0805">Transcription regulation</keyword>
<dbReference type="InterPro" id="IPR051677">
    <property type="entry name" value="AfsR-DnrI-RedD_regulator"/>
</dbReference>
<dbReference type="Pfam" id="PF00486">
    <property type="entry name" value="Trans_reg_C"/>
    <property type="match status" value="1"/>
</dbReference>
<keyword evidence="4" id="KW-0804">Transcription</keyword>
<keyword evidence="6" id="KW-1133">Transmembrane helix</keyword>
<sequence>MRAYAGDRELDLGPLKQRAVLAALLLNVNETVSVSRLVDTVWPDNPPHNGPNVVQKYVAGLRRVLEPDRAVRAPAQRLLRSDGGYVLRVDPGGLDAERFAQLQGESVNGDPTLSISKLRLALDLWRGEPLAGLAGPAFAHARIRLSESRAVAAETLAETELAAGRHRESTADLTRLVADFPLRERPRYLLMLALHRSGRPAEALAVFDDGQRLLTEEFGIDPGARLLELRAEILGARTAEIVPRPAVTAVAPAGRLGWTWVRKVLAGLIPLVTFGLASWAVVLSAAVARRSWRLGLLAALFLVQAAAVVVAAIENYEPPSPLVAAVLSGAYVASILWGAIAGLLLVRAPARLAGAASSRAIRLVAAAIPLFSFGLATWAVFGYYAIRRRSVGLALAAVGYYIPSAILLGAAVFDPDASVGSTLPTLVYFLVVGVGGMVHAHTLDPDRHQVSFLPADTSR</sequence>
<dbReference type="InterPro" id="IPR011990">
    <property type="entry name" value="TPR-like_helical_dom_sf"/>
</dbReference>
<evidence type="ECO:0000256" key="3">
    <source>
        <dbReference type="ARBA" id="ARBA00023125"/>
    </source>
</evidence>
<feature type="transmembrane region" description="Helical" evidence="6">
    <location>
        <begin position="325"/>
        <end position="348"/>
    </location>
</feature>
<dbReference type="Proteomes" id="UP001500618">
    <property type="component" value="Unassembled WGS sequence"/>
</dbReference>
<keyword evidence="3 5" id="KW-0238">DNA-binding</keyword>
<dbReference type="CDD" id="cd15831">
    <property type="entry name" value="BTAD"/>
    <property type="match status" value="1"/>
</dbReference>
<keyword evidence="6" id="KW-0812">Transmembrane</keyword>
<feature type="domain" description="OmpR/PhoB-type" evidence="7">
    <location>
        <begin position="1"/>
        <end position="89"/>
    </location>
</feature>
<dbReference type="Pfam" id="PF03704">
    <property type="entry name" value="BTAD"/>
    <property type="match status" value="1"/>
</dbReference>
<comment type="similarity">
    <text evidence="1">Belongs to the AfsR/DnrI/RedD regulatory family.</text>
</comment>
<feature type="transmembrane region" description="Helical" evidence="6">
    <location>
        <begin position="425"/>
        <end position="443"/>
    </location>
</feature>
<dbReference type="Gene3D" id="1.25.40.10">
    <property type="entry name" value="Tetratricopeptide repeat domain"/>
    <property type="match status" value="1"/>
</dbReference>
<evidence type="ECO:0000256" key="2">
    <source>
        <dbReference type="ARBA" id="ARBA00023015"/>
    </source>
</evidence>
<accession>A0ABN2FR59</accession>
<evidence type="ECO:0000256" key="6">
    <source>
        <dbReference type="SAM" id="Phobius"/>
    </source>
</evidence>
<evidence type="ECO:0000313" key="9">
    <source>
        <dbReference type="Proteomes" id="UP001500618"/>
    </source>
</evidence>
<feature type="transmembrane region" description="Helical" evidence="6">
    <location>
        <begin position="360"/>
        <end position="386"/>
    </location>
</feature>
<dbReference type="PROSITE" id="PS51755">
    <property type="entry name" value="OMPR_PHOB"/>
    <property type="match status" value="1"/>
</dbReference>
<dbReference type="PANTHER" id="PTHR35807:SF1">
    <property type="entry name" value="TRANSCRIPTIONAL REGULATOR REDD"/>
    <property type="match status" value="1"/>
</dbReference>
<dbReference type="PANTHER" id="PTHR35807">
    <property type="entry name" value="TRANSCRIPTIONAL REGULATOR REDD-RELATED"/>
    <property type="match status" value="1"/>
</dbReference>
<dbReference type="InterPro" id="IPR001867">
    <property type="entry name" value="OmpR/PhoB-type_DNA-bd"/>
</dbReference>
<feature type="transmembrane region" description="Helical" evidence="6">
    <location>
        <begin position="264"/>
        <end position="287"/>
    </location>
</feature>
<feature type="transmembrane region" description="Helical" evidence="6">
    <location>
        <begin position="392"/>
        <end position="413"/>
    </location>
</feature>
<feature type="DNA-binding region" description="OmpR/PhoB-type" evidence="5">
    <location>
        <begin position="1"/>
        <end position="89"/>
    </location>
</feature>
<comment type="caution">
    <text evidence="8">The sequence shown here is derived from an EMBL/GenBank/DDBJ whole genome shotgun (WGS) entry which is preliminary data.</text>
</comment>
<name>A0ABN2FR59_9ACTN</name>
<organism evidence="8 9">
    <name type="scientific">Fodinicola feengrottensis</name>
    <dbReference type="NCBI Taxonomy" id="435914"/>
    <lineage>
        <taxon>Bacteria</taxon>
        <taxon>Bacillati</taxon>
        <taxon>Actinomycetota</taxon>
        <taxon>Actinomycetes</taxon>
        <taxon>Mycobacteriales</taxon>
        <taxon>Fodinicola</taxon>
    </lineage>
</organism>
<dbReference type="SUPFAM" id="SSF46894">
    <property type="entry name" value="C-terminal effector domain of the bipartite response regulators"/>
    <property type="match status" value="1"/>
</dbReference>
<dbReference type="EMBL" id="BAAANY010000001">
    <property type="protein sequence ID" value="GAA1656397.1"/>
    <property type="molecule type" value="Genomic_DNA"/>
</dbReference>
<dbReference type="InterPro" id="IPR005158">
    <property type="entry name" value="BTAD"/>
</dbReference>
<evidence type="ECO:0000256" key="1">
    <source>
        <dbReference type="ARBA" id="ARBA00005820"/>
    </source>
</evidence>
<keyword evidence="6" id="KW-0472">Membrane</keyword>
<protein>
    <recommendedName>
        <fullName evidence="7">OmpR/PhoB-type domain-containing protein</fullName>
    </recommendedName>
</protein>
<proteinExistence type="inferred from homology"/>
<evidence type="ECO:0000256" key="4">
    <source>
        <dbReference type="ARBA" id="ARBA00023163"/>
    </source>
</evidence>
<evidence type="ECO:0000256" key="5">
    <source>
        <dbReference type="PROSITE-ProRule" id="PRU01091"/>
    </source>
</evidence>
<reference evidence="8 9" key="1">
    <citation type="journal article" date="2019" name="Int. J. Syst. Evol. Microbiol.">
        <title>The Global Catalogue of Microorganisms (GCM) 10K type strain sequencing project: providing services to taxonomists for standard genome sequencing and annotation.</title>
        <authorList>
            <consortium name="The Broad Institute Genomics Platform"/>
            <consortium name="The Broad Institute Genome Sequencing Center for Infectious Disease"/>
            <person name="Wu L."/>
            <person name="Ma J."/>
        </authorList>
    </citation>
    <scope>NUCLEOTIDE SEQUENCE [LARGE SCALE GENOMIC DNA]</scope>
    <source>
        <strain evidence="8 9">JCM 14718</strain>
    </source>
</reference>
<dbReference type="SMART" id="SM00862">
    <property type="entry name" value="Trans_reg_C"/>
    <property type="match status" value="1"/>
</dbReference>
<feature type="transmembrane region" description="Helical" evidence="6">
    <location>
        <begin position="294"/>
        <end position="313"/>
    </location>
</feature>
<dbReference type="Gene3D" id="1.10.10.10">
    <property type="entry name" value="Winged helix-like DNA-binding domain superfamily/Winged helix DNA-binding domain"/>
    <property type="match status" value="1"/>
</dbReference>
<evidence type="ECO:0000313" key="8">
    <source>
        <dbReference type="EMBL" id="GAA1656397.1"/>
    </source>
</evidence>
<dbReference type="SMART" id="SM01043">
    <property type="entry name" value="BTAD"/>
    <property type="match status" value="1"/>
</dbReference>
<dbReference type="InterPro" id="IPR036388">
    <property type="entry name" value="WH-like_DNA-bd_sf"/>
</dbReference>
<dbReference type="InterPro" id="IPR016032">
    <property type="entry name" value="Sig_transdc_resp-reg_C-effctor"/>
</dbReference>
<keyword evidence="9" id="KW-1185">Reference proteome</keyword>
<gene>
    <name evidence="8" type="ORF">GCM10009765_02250</name>
</gene>
<evidence type="ECO:0000259" key="7">
    <source>
        <dbReference type="PROSITE" id="PS51755"/>
    </source>
</evidence>
<dbReference type="SUPFAM" id="SSF48452">
    <property type="entry name" value="TPR-like"/>
    <property type="match status" value="1"/>
</dbReference>